<comment type="similarity">
    <text evidence="2">Belongs to the aerobic coproporphyrinogen-III oxidase family.</text>
</comment>
<evidence type="ECO:0000256" key="2">
    <source>
        <dbReference type="ARBA" id="ARBA00010644"/>
    </source>
</evidence>
<dbReference type="InterPro" id="IPR036406">
    <property type="entry name" value="Coprogen_oxidase_aer_sf"/>
</dbReference>
<name>A0ABP0SPE0_9DINO</name>
<dbReference type="PANTHER" id="PTHR10755:SF0">
    <property type="entry name" value="OXYGEN-DEPENDENT COPROPORPHYRINOGEN-III OXIDASE, MITOCHONDRIAL"/>
    <property type="match status" value="1"/>
</dbReference>
<evidence type="ECO:0000256" key="1">
    <source>
        <dbReference type="ARBA" id="ARBA00005168"/>
    </source>
</evidence>
<dbReference type="Gene3D" id="3.40.1500.10">
    <property type="entry name" value="Coproporphyrinogen III oxidase, aerobic"/>
    <property type="match status" value="1"/>
</dbReference>
<comment type="caution">
    <text evidence="7">The sequence shown here is derived from an EMBL/GenBank/DDBJ whole genome shotgun (WGS) entry which is preliminary data.</text>
</comment>
<evidence type="ECO:0000256" key="3">
    <source>
        <dbReference type="ARBA" id="ARBA00011738"/>
    </source>
</evidence>
<comment type="pathway">
    <text evidence="1">Porphyrin-containing compound metabolism; protoporphyrin-IX biosynthesis; protoporphyrinogen-IX from coproporphyrinogen-III (O2 route): step 1/1.</text>
</comment>
<evidence type="ECO:0000313" key="8">
    <source>
        <dbReference type="Proteomes" id="UP001642464"/>
    </source>
</evidence>
<dbReference type="EMBL" id="CAXAMM010044339">
    <property type="protein sequence ID" value="CAK9114263.1"/>
    <property type="molecule type" value="Genomic_DNA"/>
</dbReference>
<dbReference type="PANTHER" id="PTHR10755">
    <property type="entry name" value="COPROPORPHYRINOGEN III OXIDASE, MITOCHONDRIAL"/>
    <property type="match status" value="1"/>
</dbReference>
<evidence type="ECO:0000256" key="4">
    <source>
        <dbReference type="ARBA" id="ARBA00012869"/>
    </source>
</evidence>
<evidence type="ECO:0000256" key="6">
    <source>
        <dbReference type="ARBA" id="ARBA00023244"/>
    </source>
</evidence>
<dbReference type="Proteomes" id="UP001642464">
    <property type="component" value="Unassembled WGS sequence"/>
</dbReference>
<proteinExistence type="inferred from homology"/>
<keyword evidence="8" id="KW-1185">Reference proteome</keyword>
<reference evidence="7 8" key="1">
    <citation type="submission" date="2024-02" db="EMBL/GenBank/DDBJ databases">
        <authorList>
            <person name="Chen Y."/>
            <person name="Shah S."/>
            <person name="Dougan E. K."/>
            <person name="Thang M."/>
            <person name="Chan C."/>
        </authorList>
    </citation>
    <scope>NUCLEOTIDE SEQUENCE [LARGE SCALE GENOMIC DNA]</scope>
</reference>
<evidence type="ECO:0000256" key="5">
    <source>
        <dbReference type="ARBA" id="ARBA00023002"/>
    </source>
</evidence>
<dbReference type="PROSITE" id="PS01021">
    <property type="entry name" value="COPROGEN_OXIDASE"/>
    <property type="match status" value="1"/>
</dbReference>
<dbReference type="InterPro" id="IPR001260">
    <property type="entry name" value="Coprogen_oxidase_aer"/>
</dbReference>
<protein>
    <recommendedName>
        <fullName evidence="4">coproporphyrinogen oxidase</fullName>
        <ecNumber evidence="4">1.3.3.3</ecNumber>
    </recommendedName>
</protein>
<organism evidence="7 8">
    <name type="scientific">Durusdinium trenchii</name>
    <dbReference type="NCBI Taxonomy" id="1381693"/>
    <lineage>
        <taxon>Eukaryota</taxon>
        <taxon>Sar</taxon>
        <taxon>Alveolata</taxon>
        <taxon>Dinophyceae</taxon>
        <taxon>Suessiales</taxon>
        <taxon>Symbiodiniaceae</taxon>
        <taxon>Durusdinium</taxon>
    </lineage>
</organism>
<gene>
    <name evidence="7" type="ORF">SCF082_LOCUS52938</name>
</gene>
<keyword evidence="5" id="KW-0560">Oxidoreductase</keyword>
<sequence length="481" mass="53968">MDVPALARVTVPCHWVPKAGRPQLSSGIDVRLTLPMSLAALHFGRRCSMRQARQRSRSRTQHTVMRYTSMCKDSDAPESMRRRFEAVVAEAQENICKAIEDCDGGAKFCKEPYTRESGGGGIARVLTNGNIFEKAGVNLSVVYGQMPQEALQAATERGADRAGGKLEPGQKVPFFACGLSSVMHPKNPFCPTMHFNYRYFETETGAWWFGGGTDITPSYLDRDDMKHFHGTYKDVCDKYSPEWYPKFKKWADEYFLIKHRGETRGLGGIFFDDFNTEDPETHLKFAEEALDAVPKAYVPILEKNRDKEFTEDQKQWQLLRRGRYVEFNLVYDRGTVFGLKMLGSGVGRIESILMSLPENAQWLYAHEPKEGSPEAEIMECFKEDLIAGDLGLGAGPMPGGWKELQNGRLAMLAFAGDQLRSWVKTQVVRLLIAALCMATQYLVTGRAVGFADDQQPFSFIQGHLGAAKFPRTNPLLDEPVA</sequence>
<dbReference type="InterPro" id="IPR018375">
    <property type="entry name" value="Coprogen_oxidase_CS"/>
</dbReference>
<evidence type="ECO:0000313" key="7">
    <source>
        <dbReference type="EMBL" id="CAK9114263.1"/>
    </source>
</evidence>
<accession>A0ABP0SPE0</accession>
<dbReference type="EC" id="1.3.3.3" evidence="4"/>
<dbReference type="Pfam" id="PF01218">
    <property type="entry name" value="Coprogen_oxidas"/>
    <property type="match status" value="1"/>
</dbReference>
<comment type="subunit">
    <text evidence="3">Homodimer.</text>
</comment>
<keyword evidence="6" id="KW-0627">Porphyrin biosynthesis</keyword>
<dbReference type="SUPFAM" id="SSF102886">
    <property type="entry name" value="Coproporphyrinogen III oxidase"/>
    <property type="match status" value="1"/>
</dbReference>
<dbReference type="NCBIfam" id="NF003727">
    <property type="entry name" value="PRK05330.1"/>
    <property type="match status" value="1"/>
</dbReference>
<dbReference type="PRINTS" id="PR00073">
    <property type="entry name" value="COPRGNOXDASE"/>
</dbReference>